<keyword evidence="3" id="KW-1185">Reference proteome</keyword>
<keyword evidence="1" id="KW-1133">Transmembrane helix</keyword>
<name>A0A1H1EUH8_9ACTN</name>
<feature type="transmembrane region" description="Helical" evidence="1">
    <location>
        <begin position="40"/>
        <end position="62"/>
    </location>
</feature>
<dbReference type="Proteomes" id="UP000199301">
    <property type="component" value="Unassembled WGS sequence"/>
</dbReference>
<proteinExistence type="predicted"/>
<sequence length="73" mass="7736">MSTSTRSSTMPVAVGTFCAGLVVILVIFGMSAFGHRDLPWWLNAMTMLCPLGLAVGLVSALARARHGSSSRRN</sequence>
<reference evidence="3" key="1">
    <citation type="submission" date="2016-10" db="EMBL/GenBank/DDBJ databases">
        <authorList>
            <person name="Varghese N."/>
            <person name="Submissions S."/>
        </authorList>
    </citation>
    <scope>NUCLEOTIDE SEQUENCE [LARGE SCALE GENOMIC DNA]</scope>
    <source>
        <strain evidence="3">DSM 45459</strain>
    </source>
</reference>
<accession>A0A1H1EUH8</accession>
<evidence type="ECO:0000313" key="3">
    <source>
        <dbReference type="Proteomes" id="UP000199301"/>
    </source>
</evidence>
<evidence type="ECO:0000256" key="1">
    <source>
        <dbReference type="SAM" id="Phobius"/>
    </source>
</evidence>
<dbReference type="RefSeq" id="WP_242687469.1">
    <property type="nucleotide sequence ID" value="NZ_FNKO01000002.1"/>
</dbReference>
<dbReference type="EMBL" id="FNKO01000002">
    <property type="protein sequence ID" value="SDQ92320.1"/>
    <property type="molecule type" value="Genomic_DNA"/>
</dbReference>
<dbReference type="AlphaFoldDB" id="A0A1H1EUH8"/>
<keyword evidence="1" id="KW-0472">Membrane</keyword>
<organism evidence="2 3">
    <name type="scientific">Actinopolyspora saharensis</name>
    <dbReference type="NCBI Taxonomy" id="995062"/>
    <lineage>
        <taxon>Bacteria</taxon>
        <taxon>Bacillati</taxon>
        <taxon>Actinomycetota</taxon>
        <taxon>Actinomycetes</taxon>
        <taxon>Actinopolysporales</taxon>
        <taxon>Actinopolysporaceae</taxon>
        <taxon>Actinopolyspora</taxon>
    </lineage>
</organism>
<protein>
    <submittedName>
        <fullName evidence="2">Uncharacterized protein</fullName>
    </submittedName>
</protein>
<evidence type="ECO:0000313" key="2">
    <source>
        <dbReference type="EMBL" id="SDQ92320.1"/>
    </source>
</evidence>
<gene>
    <name evidence="2" type="ORF">SAMN04489718_2692</name>
</gene>
<feature type="transmembrane region" description="Helical" evidence="1">
    <location>
        <begin position="12"/>
        <end position="34"/>
    </location>
</feature>
<keyword evidence="1" id="KW-0812">Transmembrane</keyword>